<organism evidence="1 2">
    <name type="scientific">Lactuca virosa</name>
    <dbReference type="NCBI Taxonomy" id="75947"/>
    <lineage>
        <taxon>Eukaryota</taxon>
        <taxon>Viridiplantae</taxon>
        <taxon>Streptophyta</taxon>
        <taxon>Embryophyta</taxon>
        <taxon>Tracheophyta</taxon>
        <taxon>Spermatophyta</taxon>
        <taxon>Magnoliopsida</taxon>
        <taxon>eudicotyledons</taxon>
        <taxon>Gunneridae</taxon>
        <taxon>Pentapetalae</taxon>
        <taxon>asterids</taxon>
        <taxon>campanulids</taxon>
        <taxon>Asterales</taxon>
        <taxon>Asteraceae</taxon>
        <taxon>Cichorioideae</taxon>
        <taxon>Cichorieae</taxon>
        <taxon>Lactucinae</taxon>
        <taxon>Lactuca</taxon>
    </lineage>
</organism>
<accession>A0AAU9PN15</accession>
<dbReference type="AlphaFoldDB" id="A0AAU9PN15"/>
<sequence>MKWLKEYQNQEVSLIGDDELTKGRSSFLQMLYEFDIISTSLPDITNPNMKPTYVSELTSLSFDVPSCPKNRRLKGLDITFKYTTISGDDDWAWFCKINTTNGVELMYNPKVFGKTDSAKVGIWFSYWPIGNTLKIGDKVNVMIVVMSWE</sequence>
<evidence type="ECO:0000313" key="2">
    <source>
        <dbReference type="Proteomes" id="UP001157418"/>
    </source>
</evidence>
<name>A0AAU9PN15_9ASTR</name>
<dbReference type="EMBL" id="CAKMRJ010005745">
    <property type="protein sequence ID" value="CAH1451479.1"/>
    <property type="molecule type" value="Genomic_DNA"/>
</dbReference>
<reference evidence="1 2" key="1">
    <citation type="submission" date="2022-01" db="EMBL/GenBank/DDBJ databases">
        <authorList>
            <person name="Xiong W."/>
            <person name="Schranz E."/>
        </authorList>
    </citation>
    <scope>NUCLEOTIDE SEQUENCE [LARGE SCALE GENOMIC DNA]</scope>
</reference>
<protein>
    <submittedName>
        <fullName evidence="1">Uncharacterized protein</fullName>
    </submittedName>
</protein>
<dbReference type="Proteomes" id="UP001157418">
    <property type="component" value="Unassembled WGS sequence"/>
</dbReference>
<keyword evidence="2" id="KW-1185">Reference proteome</keyword>
<evidence type="ECO:0000313" key="1">
    <source>
        <dbReference type="EMBL" id="CAH1451479.1"/>
    </source>
</evidence>
<comment type="caution">
    <text evidence="1">The sequence shown here is derived from an EMBL/GenBank/DDBJ whole genome shotgun (WGS) entry which is preliminary data.</text>
</comment>
<proteinExistence type="predicted"/>
<gene>
    <name evidence="1" type="ORF">LVIROSA_LOCUS36837</name>
</gene>